<gene>
    <name evidence="1" type="ORF">PPENT_87.1.T0400328</name>
</gene>
<sequence length="159" mass="19306">MNIQTIFTGKNYLNVVIQLCEHHSETNMTYVSTKKEKPVDQKNFQLFNLVDWLKVENMELNILRGTKESYDEYTEDTYSTQIIKSEINKEGDIFEFEIQIQKFYIRILFIRNQIRIYIRQIENTLNIIFISQQRKVRNKRQQCLYLTQQINQSIEFIFT</sequence>
<evidence type="ECO:0000313" key="1">
    <source>
        <dbReference type="EMBL" id="CAD8164312.1"/>
    </source>
</evidence>
<comment type="caution">
    <text evidence="1">The sequence shown here is derived from an EMBL/GenBank/DDBJ whole genome shotgun (WGS) entry which is preliminary data.</text>
</comment>
<dbReference type="EMBL" id="CAJJDO010000040">
    <property type="protein sequence ID" value="CAD8164312.1"/>
    <property type="molecule type" value="Genomic_DNA"/>
</dbReference>
<reference evidence="1" key="1">
    <citation type="submission" date="2021-01" db="EMBL/GenBank/DDBJ databases">
        <authorList>
            <consortium name="Genoscope - CEA"/>
            <person name="William W."/>
        </authorList>
    </citation>
    <scope>NUCLEOTIDE SEQUENCE</scope>
</reference>
<accession>A0A8S1UKL0</accession>
<name>A0A8S1UKL0_9CILI</name>
<proteinExistence type="predicted"/>
<protein>
    <submittedName>
        <fullName evidence="1">Uncharacterized protein</fullName>
    </submittedName>
</protein>
<dbReference type="AlphaFoldDB" id="A0A8S1UKL0"/>
<evidence type="ECO:0000313" key="2">
    <source>
        <dbReference type="Proteomes" id="UP000689195"/>
    </source>
</evidence>
<dbReference type="Proteomes" id="UP000689195">
    <property type="component" value="Unassembled WGS sequence"/>
</dbReference>
<organism evidence="1 2">
    <name type="scientific">Paramecium pentaurelia</name>
    <dbReference type="NCBI Taxonomy" id="43138"/>
    <lineage>
        <taxon>Eukaryota</taxon>
        <taxon>Sar</taxon>
        <taxon>Alveolata</taxon>
        <taxon>Ciliophora</taxon>
        <taxon>Intramacronucleata</taxon>
        <taxon>Oligohymenophorea</taxon>
        <taxon>Peniculida</taxon>
        <taxon>Parameciidae</taxon>
        <taxon>Paramecium</taxon>
    </lineage>
</organism>
<keyword evidence="2" id="KW-1185">Reference proteome</keyword>